<evidence type="ECO:0000256" key="2">
    <source>
        <dbReference type="ARBA" id="ARBA00022448"/>
    </source>
</evidence>
<dbReference type="SUPFAM" id="SSF161098">
    <property type="entry name" value="MetI-like"/>
    <property type="match status" value="1"/>
</dbReference>
<keyword evidence="3" id="KW-1003">Cell membrane</keyword>
<evidence type="ECO:0000313" key="10">
    <source>
        <dbReference type="Proteomes" id="UP000247980"/>
    </source>
</evidence>
<dbReference type="InterPro" id="IPR050366">
    <property type="entry name" value="BP-dependent_transpt_permease"/>
</dbReference>
<keyword evidence="5 7" id="KW-1133">Transmembrane helix</keyword>
<evidence type="ECO:0000256" key="6">
    <source>
        <dbReference type="ARBA" id="ARBA00023136"/>
    </source>
</evidence>
<evidence type="ECO:0000256" key="5">
    <source>
        <dbReference type="ARBA" id="ARBA00022989"/>
    </source>
</evidence>
<protein>
    <submittedName>
        <fullName evidence="9">ABC transporter permease</fullName>
    </submittedName>
</protein>
<comment type="subcellular location">
    <subcellularLocation>
        <location evidence="1 7">Cell membrane</location>
        <topology evidence="1 7">Multi-pass membrane protein</topology>
    </subcellularLocation>
</comment>
<keyword evidence="2 7" id="KW-0813">Transport</keyword>
<dbReference type="PANTHER" id="PTHR43386:SF1">
    <property type="entry name" value="D,D-DIPEPTIDE TRANSPORT SYSTEM PERMEASE PROTEIN DDPC-RELATED"/>
    <property type="match status" value="1"/>
</dbReference>
<dbReference type="PROSITE" id="PS50928">
    <property type="entry name" value="ABC_TM1"/>
    <property type="match status" value="1"/>
</dbReference>
<feature type="domain" description="ABC transmembrane type-1" evidence="8">
    <location>
        <begin position="38"/>
        <end position="227"/>
    </location>
</feature>
<evidence type="ECO:0000259" key="8">
    <source>
        <dbReference type="PROSITE" id="PS50928"/>
    </source>
</evidence>
<feature type="transmembrane region" description="Helical" evidence="7">
    <location>
        <begin position="205"/>
        <end position="227"/>
    </location>
</feature>
<dbReference type="InterPro" id="IPR035906">
    <property type="entry name" value="MetI-like_sf"/>
</dbReference>
<proteinExistence type="inferred from homology"/>
<feature type="transmembrane region" description="Helical" evidence="7">
    <location>
        <begin position="82"/>
        <end position="113"/>
    </location>
</feature>
<dbReference type="InterPro" id="IPR000515">
    <property type="entry name" value="MetI-like"/>
</dbReference>
<dbReference type="Pfam" id="PF00528">
    <property type="entry name" value="BPD_transp_1"/>
    <property type="match status" value="1"/>
</dbReference>
<comment type="similarity">
    <text evidence="7">Belongs to the binding-protein-dependent transport system permease family.</text>
</comment>
<gene>
    <name evidence="9" type="ORF">CVS30_16720</name>
</gene>
<evidence type="ECO:0000256" key="4">
    <source>
        <dbReference type="ARBA" id="ARBA00022692"/>
    </source>
</evidence>
<feature type="transmembrane region" description="Helical" evidence="7">
    <location>
        <begin position="167"/>
        <end position="185"/>
    </location>
</feature>
<feature type="transmembrane region" description="Helical" evidence="7">
    <location>
        <begin position="40"/>
        <end position="62"/>
    </location>
</feature>
<evidence type="ECO:0000256" key="1">
    <source>
        <dbReference type="ARBA" id="ARBA00004651"/>
    </source>
</evidence>
<keyword evidence="4 7" id="KW-0812">Transmembrane</keyword>
<dbReference type="CDD" id="cd06261">
    <property type="entry name" value="TM_PBP2"/>
    <property type="match status" value="1"/>
</dbReference>
<reference evidence="9 10" key="1">
    <citation type="submission" date="2018-05" db="EMBL/GenBank/DDBJ databases">
        <title>Genetic diversity of glacier-inhabiting Cryobacterium bacteria in China and description of Cryobacterium mengkeensis sp. nov. and Arthrobacter glacialis sp. nov.</title>
        <authorList>
            <person name="Liu Q."/>
            <person name="Xin Y.-H."/>
        </authorList>
    </citation>
    <scope>NUCLEOTIDE SEQUENCE [LARGE SCALE GENOMIC DNA]</scope>
    <source>
        <strain evidence="9 10">B7</strain>
    </source>
</reference>
<evidence type="ECO:0000313" key="9">
    <source>
        <dbReference type="EMBL" id="PYI37214.1"/>
    </source>
</evidence>
<dbReference type="Proteomes" id="UP000247980">
    <property type="component" value="Unassembled WGS sequence"/>
</dbReference>
<dbReference type="EMBL" id="QJVC01000027">
    <property type="protein sequence ID" value="PYI37214.1"/>
    <property type="molecule type" value="Genomic_DNA"/>
</dbReference>
<name>A0A2V5ISL9_9MICC</name>
<dbReference type="AlphaFoldDB" id="A0A2V5ISL9"/>
<sequence length="255" mass="27263">MDPDAQSLANRLEGPSLAKPFGTDHLGRDIFSRIVYGGRFSLAIAAIATIATSTIGVCLGLLSAMKRGWIDEFLTRTNDMLLALPEIVVALLVIAIMGPGFASMIVAVTIMGWTPTARLVRSLSFEILSKDYVEVARHLGCSKWFIIRHHVIPGLASPVMAQTALRFGLLLVGLGALSYLGVGVQPPQSDWGSMLADAQPYAARAPWGLLAPGAAIFIVTLSITLLGNAITHRTGRRDLLLIEANSPDKKASHVQ</sequence>
<dbReference type="GO" id="GO:0055085">
    <property type="term" value="P:transmembrane transport"/>
    <property type="evidence" value="ECO:0007669"/>
    <property type="project" value="InterPro"/>
</dbReference>
<comment type="caution">
    <text evidence="9">The sequence shown here is derived from an EMBL/GenBank/DDBJ whole genome shotgun (WGS) entry which is preliminary data.</text>
</comment>
<organism evidence="9 10">
    <name type="scientific">Arthrobacter psychrolactophilus</name>
    <dbReference type="NCBI Taxonomy" id="92442"/>
    <lineage>
        <taxon>Bacteria</taxon>
        <taxon>Bacillati</taxon>
        <taxon>Actinomycetota</taxon>
        <taxon>Actinomycetes</taxon>
        <taxon>Micrococcales</taxon>
        <taxon>Micrococcaceae</taxon>
        <taxon>Arthrobacter</taxon>
    </lineage>
</organism>
<evidence type="ECO:0000256" key="3">
    <source>
        <dbReference type="ARBA" id="ARBA00022475"/>
    </source>
</evidence>
<keyword evidence="6 7" id="KW-0472">Membrane</keyword>
<keyword evidence="10" id="KW-1185">Reference proteome</keyword>
<dbReference type="GO" id="GO:0005886">
    <property type="term" value="C:plasma membrane"/>
    <property type="evidence" value="ECO:0007669"/>
    <property type="project" value="UniProtKB-SubCell"/>
</dbReference>
<evidence type="ECO:0000256" key="7">
    <source>
        <dbReference type="RuleBase" id="RU363032"/>
    </source>
</evidence>
<accession>A0A2V5ISL9</accession>
<dbReference type="PANTHER" id="PTHR43386">
    <property type="entry name" value="OLIGOPEPTIDE TRANSPORT SYSTEM PERMEASE PROTEIN APPC"/>
    <property type="match status" value="1"/>
</dbReference>
<dbReference type="Gene3D" id="1.10.3720.10">
    <property type="entry name" value="MetI-like"/>
    <property type="match status" value="1"/>
</dbReference>
<dbReference type="OrthoDB" id="9812701at2"/>